<reference evidence="4 5" key="1">
    <citation type="submission" date="2022-06" db="EMBL/GenBank/DDBJ databases">
        <title>Actinoplanes abujensis sp. nov., isolated from Nigerian arid soil.</title>
        <authorList>
            <person name="Ding P."/>
        </authorList>
    </citation>
    <scope>NUCLEOTIDE SEQUENCE [LARGE SCALE GENOMIC DNA]</scope>
    <source>
        <strain evidence="5">TRM88002</strain>
        <plasmid evidence="4">p1</plasmid>
    </source>
</reference>
<feature type="transmembrane region" description="Helical" evidence="2">
    <location>
        <begin position="90"/>
        <end position="112"/>
    </location>
</feature>
<comment type="caution">
    <text evidence="4">The sequence shown here is derived from an EMBL/GenBank/DDBJ whole genome shotgun (WGS) entry which is preliminary data.</text>
</comment>
<evidence type="ECO:0000313" key="5">
    <source>
        <dbReference type="Proteomes" id="UP001523216"/>
    </source>
</evidence>
<dbReference type="InterPro" id="IPR045275">
    <property type="entry name" value="MscS_archaea/bacteria_type"/>
</dbReference>
<keyword evidence="2" id="KW-1133">Transmembrane helix</keyword>
<keyword evidence="4" id="KW-0614">Plasmid</keyword>
<dbReference type="InterPro" id="IPR006685">
    <property type="entry name" value="MscS_channel_2nd"/>
</dbReference>
<evidence type="ECO:0000259" key="3">
    <source>
        <dbReference type="Pfam" id="PF00924"/>
    </source>
</evidence>
<feature type="transmembrane region" description="Helical" evidence="2">
    <location>
        <begin position="20"/>
        <end position="36"/>
    </location>
</feature>
<dbReference type="InterPro" id="IPR010920">
    <property type="entry name" value="LSM_dom_sf"/>
</dbReference>
<evidence type="ECO:0000256" key="2">
    <source>
        <dbReference type="SAM" id="Phobius"/>
    </source>
</evidence>
<feature type="transmembrane region" description="Helical" evidence="2">
    <location>
        <begin position="124"/>
        <end position="146"/>
    </location>
</feature>
<dbReference type="Proteomes" id="UP001523216">
    <property type="component" value="Unassembled WGS sequence"/>
</dbReference>
<keyword evidence="2" id="KW-0472">Membrane</keyword>
<gene>
    <name evidence="4" type="ORF">LXN57_00690</name>
</gene>
<feature type="transmembrane region" description="Helical" evidence="2">
    <location>
        <begin position="48"/>
        <end position="69"/>
    </location>
</feature>
<name>A0ABT0XQR4_9ACTN</name>
<organism evidence="4 5">
    <name type="scientific">Paractinoplanes hotanensis</name>
    <dbReference type="NCBI Taxonomy" id="2906497"/>
    <lineage>
        <taxon>Bacteria</taxon>
        <taxon>Bacillati</taxon>
        <taxon>Actinomycetota</taxon>
        <taxon>Actinomycetes</taxon>
        <taxon>Micromonosporales</taxon>
        <taxon>Micromonosporaceae</taxon>
        <taxon>Paractinoplanes</taxon>
    </lineage>
</organism>
<accession>A0ABT0XQR4</accession>
<dbReference type="Pfam" id="PF00924">
    <property type="entry name" value="MS_channel_2nd"/>
    <property type="match status" value="1"/>
</dbReference>
<dbReference type="PANTHER" id="PTHR30221:SF1">
    <property type="entry name" value="SMALL-CONDUCTANCE MECHANOSENSITIVE CHANNEL"/>
    <property type="match status" value="1"/>
</dbReference>
<evidence type="ECO:0000256" key="1">
    <source>
        <dbReference type="SAM" id="MobiDB-lite"/>
    </source>
</evidence>
<protein>
    <submittedName>
        <fullName evidence="4">Mechanosensitive ion channel family protein</fullName>
    </submittedName>
</protein>
<feature type="domain" description="Mechanosensitive ion channel MscS" evidence="3">
    <location>
        <begin position="133"/>
        <end position="199"/>
    </location>
</feature>
<keyword evidence="5" id="KW-1185">Reference proteome</keyword>
<dbReference type="InterPro" id="IPR011014">
    <property type="entry name" value="MscS_channel_TM-2"/>
</dbReference>
<proteinExistence type="predicted"/>
<sequence>MNEPWKVLEQRVRPDFRKSVFFGLIALAGLVVGTRLGDIDAPELRERLIAWCSALVVAVAGIVATRTASREVHRIAFARGGDAAATPLRLLVQLSGYLITVFVVCDLVGIGLRNLLVGGAVTGVILGLAAQPVLSNLFAGLVLLFARPYVPGQRVRVFSGAIGGPHYGTIVSAGLLYTVLDTADGPLNIPNSALLASAVGPFHGEPPEETPDVPPGPADDDEAAAVATAAALAEVTDEPERKQNGD</sequence>
<dbReference type="SUPFAM" id="SSF82861">
    <property type="entry name" value="Mechanosensitive channel protein MscS (YggB), transmembrane region"/>
    <property type="match status" value="1"/>
</dbReference>
<geneLocation type="plasmid" evidence="4">
    <name>p1</name>
</geneLocation>
<dbReference type="PANTHER" id="PTHR30221">
    <property type="entry name" value="SMALL-CONDUCTANCE MECHANOSENSITIVE CHANNEL"/>
    <property type="match status" value="1"/>
</dbReference>
<keyword evidence="2" id="KW-0812">Transmembrane</keyword>
<evidence type="ECO:0000313" key="4">
    <source>
        <dbReference type="EMBL" id="MCM4076077.1"/>
    </source>
</evidence>
<dbReference type="SUPFAM" id="SSF50182">
    <property type="entry name" value="Sm-like ribonucleoproteins"/>
    <property type="match status" value="1"/>
</dbReference>
<dbReference type="EMBL" id="JAMQOL010000001">
    <property type="protein sequence ID" value="MCM4076077.1"/>
    <property type="molecule type" value="Genomic_DNA"/>
</dbReference>
<feature type="region of interest" description="Disordered" evidence="1">
    <location>
        <begin position="202"/>
        <end position="227"/>
    </location>
</feature>
<dbReference type="RefSeq" id="WP_251795862.1">
    <property type="nucleotide sequence ID" value="NZ_JAMQOL010000001.1"/>
</dbReference>
<dbReference type="Gene3D" id="1.10.287.1260">
    <property type="match status" value="1"/>
</dbReference>